<feature type="binding site" evidence="5">
    <location>
        <position position="546"/>
    </location>
    <ligand>
        <name>Zn(2+)</name>
        <dbReference type="ChEBI" id="CHEBI:29105"/>
        <label>1</label>
    </ligand>
</feature>
<feature type="binding site" evidence="4">
    <location>
        <position position="547"/>
    </location>
    <ligand>
        <name>AMP</name>
        <dbReference type="ChEBI" id="CHEBI:456215"/>
    </ligand>
</feature>
<feature type="coiled-coil region" evidence="7">
    <location>
        <begin position="240"/>
        <end position="278"/>
    </location>
</feature>
<keyword evidence="7" id="KW-0175">Coiled coil</keyword>
<evidence type="ECO:0000313" key="9">
    <source>
        <dbReference type="EMBL" id="KAK9822893.1"/>
    </source>
</evidence>
<feature type="binding site" evidence="4">
    <location>
        <begin position="505"/>
        <end position="509"/>
    </location>
    <ligand>
        <name>AMP</name>
        <dbReference type="ChEBI" id="CHEBI:456215"/>
    </ligand>
</feature>
<organism evidence="9 10">
    <name type="scientific">Apatococcus lobatus</name>
    <dbReference type="NCBI Taxonomy" id="904363"/>
    <lineage>
        <taxon>Eukaryota</taxon>
        <taxon>Viridiplantae</taxon>
        <taxon>Chlorophyta</taxon>
        <taxon>core chlorophytes</taxon>
        <taxon>Trebouxiophyceae</taxon>
        <taxon>Chlorellales</taxon>
        <taxon>Chlorellaceae</taxon>
        <taxon>Apatococcus</taxon>
    </lineage>
</organism>
<evidence type="ECO:0000256" key="3">
    <source>
        <dbReference type="PIRSR" id="PIRSR623088-1"/>
    </source>
</evidence>
<proteinExistence type="inferred from homology"/>
<dbReference type="PRINTS" id="PR00387">
    <property type="entry name" value="PDIESTERASE1"/>
</dbReference>
<name>A0AAW1QN71_9CHLO</name>
<dbReference type="SMART" id="SM00471">
    <property type="entry name" value="HDc"/>
    <property type="match status" value="1"/>
</dbReference>
<dbReference type="GO" id="GO:0007165">
    <property type="term" value="P:signal transduction"/>
    <property type="evidence" value="ECO:0007669"/>
    <property type="project" value="InterPro"/>
</dbReference>
<evidence type="ECO:0000256" key="6">
    <source>
        <dbReference type="RuleBase" id="RU363067"/>
    </source>
</evidence>
<feature type="binding site" evidence="4">
    <location>
        <position position="680"/>
    </location>
    <ligand>
        <name>AMP</name>
        <dbReference type="ChEBI" id="CHEBI:456215"/>
    </ligand>
</feature>
<gene>
    <name evidence="9" type="ORF">WJX74_001716</name>
</gene>
<dbReference type="PROSITE" id="PS00126">
    <property type="entry name" value="PDEASE_I_1"/>
    <property type="match status" value="1"/>
</dbReference>
<feature type="active site" description="Proton donor" evidence="3">
    <location>
        <position position="505"/>
    </location>
</feature>
<dbReference type="EMBL" id="JALJOS010000029">
    <property type="protein sequence ID" value="KAK9822893.1"/>
    <property type="molecule type" value="Genomic_DNA"/>
</dbReference>
<keyword evidence="10" id="KW-1185">Reference proteome</keyword>
<comment type="similarity">
    <text evidence="6">Belongs to the cyclic nucleotide phosphodiesterase family.</text>
</comment>
<keyword evidence="2 6" id="KW-0378">Hydrolase</keyword>
<feature type="binding site" evidence="5">
    <location>
        <position position="509"/>
    </location>
    <ligand>
        <name>Zn(2+)</name>
        <dbReference type="ChEBI" id="CHEBI:29105"/>
        <label>1</label>
    </ligand>
</feature>
<comment type="caution">
    <text evidence="9">The sequence shown here is derived from an EMBL/GenBank/DDBJ whole genome shotgun (WGS) entry which is preliminary data.</text>
</comment>
<evidence type="ECO:0000259" key="8">
    <source>
        <dbReference type="PROSITE" id="PS51845"/>
    </source>
</evidence>
<protein>
    <recommendedName>
        <fullName evidence="6">Phosphodiesterase</fullName>
        <ecNumber evidence="6">3.1.4.-</ecNumber>
    </recommendedName>
</protein>
<sequence>MWRMQVKLTSAAVIAKQTVKPDSPCLRPLWCNTAARRKFGRLYTKEENAQVLAGCSDAAIQLFTQVSGRLHSAVVVEGGSCSHRIDPRKALNQMFSGIKPDATCGDVLDVPFPLMVDNKMEVLVLSQWLDTQQQVQPDVIRAGSMQMQNPIHGFLFSSKGMLEMDNIHLGDLLLDDGVKQPQIVADAIKALLVDKQPAYRDHHLMEPAILVNSFNVTSQKELEEQLETAKKQLVMRNVSLELSNNQLKEDQQRIMQEKDRLMQEQQGLQDRLQKALELHLHPKTSVDTTTVADKIIRMFDDMLRGKQIEMPDILELRNAANDVQDLRQPLNLQDQLMHRSGLSQDVGASMMELLQGDSNSSAKRWAKSTPDNRLISKLRRRRTTLEPAPGFQADDVHPARGLSSLPFGGEALAQIVDADNENEPVAVDRPLTPEVERLLQAAADTSNFNFDMYQLTEASGNQPLSTLAYFLLNTTGLVQMFNISNTKMLALIRRLEEGYPDNPYHNRTHAACVLQIMHLLVHNGLIQQGILDGITMLACYVAAALHDFEHPGVNNDFLIKTRNLLAILYNDASPNENHHVAGAYSLLMSNPGYNYAEKLTIEDKNILRASVIELVLATDMKKHFGLLSQFQTLPGLTAKSISGLPMMSGVCEKDAEDGATCSLSAQQKLLIVQVALKCADLGHLAAPHQVHKRWVNDLTEEFFQQGDQERARGMKVSPLMDRNETAGLTKSQVGFFEIVAMPLFRGYVEFVPAAQPMLDGVKANYQYWHSVHHVHN</sequence>
<evidence type="ECO:0000256" key="7">
    <source>
        <dbReference type="SAM" id="Coils"/>
    </source>
</evidence>
<evidence type="ECO:0000256" key="5">
    <source>
        <dbReference type="PIRSR" id="PIRSR623088-3"/>
    </source>
</evidence>
<dbReference type="SUPFAM" id="SSF109604">
    <property type="entry name" value="HD-domain/PDEase-like"/>
    <property type="match status" value="1"/>
</dbReference>
<feature type="domain" description="PDEase" evidence="8">
    <location>
        <begin position="427"/>
        <end position="775"/>
    </location>
</feature>
<reference evidence="9 10" key="1">
    <citation type="journal article" date="2024" name="Nat. Commun.">
        <title>Phylogenomics reveals the evolutionary origins of lichenization in chlorophyte algae.</title>
        <authorList>
            <person name="Puginier C."/>
            <person name="Libourel C."/>
            <person name="Otte J."/>
            <person name="Skaloud P."/>
            <person name="Haon M."/>
            <person name="Grisel S."/>
            <person name="Petersen M."/>
            <person name="Berrin J.G."/>
            <person name="Delaux P.M."/>
            <person name="Dal Grande F."/>
            <person name="Keller J."/>
        </authorList>
    </citation>
    <scope>NUCLEOTIDE SEQUENCE [LARGE SCALE GENOMIC DNA]</scope>
    <source>
        <strain evidence="9 10">SAG 2145</strain>
    </source>
</reference>
<feature type="binding site" evidence="5">
    <location>
        <position position="547"/>
    </location>
    <ligand>
        <name>Zn(2+)</name>
        <dbReference type="ChEBI" id="CHEBI:29105"/>
        <label>1</label>
    </ligand>
</feature>
<dbReference type="Pfam" id="PF00233">
    <property type="entry name" value="PDEase_I"/>
    <property type="match status" value="1"/>
</dbReference>
<dbReference type="InterPro" id="IPR023174">
    <property type="entry name" value="PDEase_CS"/>
</dbReference>
<dbReference type="GO" id="GO:0004114">
    <property type="term" value="F:3',5'-cyclic-nucleotide phosphodiesterase activity"/>
    <property type="evidence" value="ECO:0007669"/>
    <property type="project" value="InterPro"/>
</dbReference>
<dbReference type="InterPro" id="IPR036971">
    <property type="entry name" value="PDEase_catalytic_dom_sf"/>
</dbReference>
<dbReference type="GO" id="GO:0046872">
    <property type="term" value="F:metal ion binding"/>
    <property type="evidence" value="ECO:0007669"/>
    <property type="project" value="UniProtKB-KW"/>
</dbReference>
<dbReference type="Proteomes" id="UP001438707">
    <property type="component" value="Unassembled WGS sequence"/>
</dbReference>
<dbReference type="EC" id="3.1.4.-" evidence="6"/>
<keyword evidence="1 5" id="KW-0479">Metal-binding</keyword>
<feature type="binding site" evidence="5">
    <location>
        <position position="547"/>
    </location>
    <ligand>
        <name>Zn(2+)</name>
        <dbReference type="ChEBI" id="CHEBI:29105"/>
        <label>2</label>
    </ligand>
</feature>
<dbReference type="PANTHER" id="PTHR11347">
    <property type="entry name" value="CYCLIC NUCLEOTIDE PHOSPHODIESTERASE"/>
    <property type="match status" value="1"/>
</dbReference>
<evidence type="ECO:0000256" key="2">
    <source>
        <dbReference type="ARBA" id="ARBA00022801"/>
    </source>
</evidence>
<dbReference type="PROSITE" id="PS51845">
    <property type="entry name" value="PDEASE_I_2"/>
    <property type="match status" value="1"/>
</dbReference>
<feature type="binding site" evidence="4">
    <location>
        <position position="732"/>
    </location>
    <ligand>
        <name>AMP</name>
        <dbReference type="ChEBI" id="CHEBI:456215"/>
    </ligand>
</feature>
<dbReference type="InterPro" id="IPR023088">
    <property type="entry name" value="PDEase"/>
</dbReference>
<accession>A0AAW1QN71</accession>
<comment type="cofactor">
    <cofactor evidence="6">
        <name>a divalent metal cation</name>
        <dbReference type="ChEBI" id="CHEBI:60240"/>
    </cofactor>
    <text evidence="6">Binds 2 divalent metal cations per subunit. Site 1 may preferentially bind zinc ions, while site 2 has a preference for magnesium and/or manganese ions.</text>
</comment>
<dbReference type="CDD" id="cd00077">
    <property type="entry name" value="HDc"/>
    <property type="match status" value="1"/>
</dbReference>
<feature type="binding site" evidence="5">
    <location>
        <position position="680"/>
    </location>
    <ligand>
        <name>Zn(2+)</name>
        <dbReference type="ChEBI" id="CHEBI:29105"/>
        <label>1</label>
    </ligand>
</feature>
<dbReference type="InterPro" id="IPR002073">
    <property type="entry name" value="PDEase_catalytic_dom"/>
</dbReference>
<evidence type="ECO:0000256" key="4">
    <source>
        <dbReference type="PIRSR" id="PIRSR623088-2"/>
    </source>
</evidence>
<evidence type="ECO:0000256" key="1">
    <source>
        <dbReference type="ARBA" id="ARBA00022723"/>
    </source>
</evidence>
<evidence type="ECO:0000313" key="10">
    <source>
        <dbReference type="Proteomes" id="UP001438707"/>
    </source>
</evidence>
<dbReference type="Gene3D" id="1.10.1300.10">
    <property type="entry name" value="3'5'-cyclic nucleotide phosphodiesterase, catalytic domain"/>
    <property type="match status" value="1"/>
</dbReference>
<dbReference type="InterPro" id="IPR003607">
    <property type="entry name" value="HD/PDEase_dom"/>
</dbReference>
<dbReference type="AlphaFoldDB" id="A0AAW1QN71"/>